<evidence type="ECO:0000313" key="4">
    <source>
        <dbReference type="Proteomes" id="UP000007797"/>
    </source>
</evidence>
<keyword evidence="2" id="KW-0472">Membrane</keyword>
<evidence type="ECO:0000313" key="3">
    <source>
        <dbReference type="EMBL" id="EGG14281.1"/>
    </source>
</evidence>
<protein>
    <recommendedName>
        <fullName evidence="5">Transmembrane protein</fullName>
    </recommendedName>
</protein>
<dbReference type="GeneID" id="14865503"/>
<feature type="transmembrane region" description="Helical" evidence="2">
    <location>
        <begin position="86"/>
        <end position="107"/>
    </location>
</feature>
<organism evidence="3 4">
    <name type="scientific">Cavenderia fasciculata</name>
    <name type="common">Slime mold</name>
    <name type="synonym">Dictyostelium fasciculatum</name>
    <dbReference type="NCBI Taxonomy" id="261658"/>
    <lineage>
        <taxon>Eukaryota</taxon>
        <taxon>Amoebozoa</taxon>
        <taxon>Evosea</taxon>
        <taxon>Eumycetozoa</taxon>
        <taxon>Dictyostelia</taxon>
        <taxon>Acytosteliales</taxon>
        <taxon>Cavenderiaceae</taxon>
        <taxon>Cavenderia</taxon>
    </lineage>
</organism>
<reference evidence="4" key="1">
    <citation type="journal article" date="2011" name="Genome Res.">
        <title>Phylogeny-wide analysis of social amoeba genomes highlights ancient origins for complex intercellular communication.</title>
        <authorList>
            <person name="Heidel A.J."/>
            <person name="Lawal H.M."/>
            <person name="Felder M."/>
            <person name="Schilde C."/>
            <person name="Helps N.R."/>
            <person name="Tunggal B."/>
            <person name="Rivero F."/>
            <person name="John U."/>
            <person name="Schleicher M."/>
            <person name="Eichinger L."/>
            <person name="Platzer M."/>
            <person name="Noegel A.A."/>
            <person name="Schaap P."/>
            <person name="Gloeckner G."/>
        </authorList>
    </citation>
    <scope>NUCLEOTIDE SEQUENCE [LARGE SCALE GENOMIC DNA]</scope>
    <source>
        <strain evidence="4">SH3</strain>
    </source>
</reference>
<proteinExistence type="predicted"/>
<name>F4QFI0_CACFS</name>
<sequence length="153" mass="17093">MYSEEDAIVAPTNNISPTGGSPSIKKDPTHIPTSQNDLNINESQPLLQQYQQQQQHPYQAYGSSIPPGVHFVDDGSNLKNETPLSMLLFTLGFFLIVPWAVQVYLFINSQTTSIRRLSKASLVLLFFWPLFIITANLLIFFVASTKSNSMNSN</sequence>
<dbReference type="EMBL" id="GL883029">
    <property type="protein sequence ID" value="EGG14281.1"/>
    <property type="molecule type" value="Genomic_DNA"/>
</dbReference>
<keyword evidence="4" id="KW-1185">Reference proteome</keyword>
<dbReference type="AlphaFoldDB" id="F4QFI0"/>
<keyword evidence="2" id="KW-1133">Transmembrane helix</keyword>
<feature type="transmembrane region" description="Helical" evidence="2">
    <location>
        <begin position="119"/>
        <end position="143"/>
    </location>
</feature>
<gene>
    <name evidence="3" type="ORF">DFA_12051</name>
</gene>
<dbReference type="KEGG" id="dfa:DFA_12051"/>
<dbReference type="PANTHER" id="PTHR34078:SF3">
    <property type="entry name" value="TRANSMEMBRANE PROTEIN"/>
    <property type="match status" value="1"/>
</dbReference>
<evidence type="ECO:0008006" key="5">
    <source>
        <dbReference type="Google" id="ProtNLM"/>
    </source>
</evidence>
<evidence type="ECO:0000256" key="1">
    <source>
        <dbReference type="SAM" id="MobiDB-lite"/>
    </source>
</evidence>
<accession>F4QFI0</accession>
<evidence type="ECO:0000256" key="2">
    <source>
        <dbReference type="SAM" id="Phobius"/>
    </source>
</evidence>
<dbReference type="Proteomes" id="UP000007797">
    <property type="component" value="Unassembled WGS sequence"/>
</dbReference>
<dbReference type="RefSeq" id="XP_004350990.1">
    <property type="nucleotide sequence ID" value="XM_004350938.1"/>
</dbReference>
<feature type="compositionally biased region" description="Polar residues" evidence="1">
    <location>
        <begin position="11"/>
        <end position="21"/>
    </location>
</feature>
<dbReference type="PANTHER" id="PTHR34078">
    <property type="entry name" value="EXPRESSED PROTEIN"/>
    <property type="match status" value="1"/>
</dbReference>
<feature type="region of interest" description="Disordered" evidence="1">
    <location>
        <begin position="1"/>
        <end position="35"/>
    </location>
</feature>
<keyword evidence="2" id="KW-0812">Transmembrane</keyword>